<gene>
    <name evidence="2" type="ORF">DB43_AG00480</name>
</gene>
<evidence type="ECO:0000313" key="3">
    <source>
        <dbReference type="Proteomes" id="UP000031307"/>
    </source>
</evidence>
<dbReference type="Proteomes" id="UP000031307">
    <property type="component" value="Unassembled WGS sequence"/>
</dbReference>
<name>A0A0C1C5H9_9BACT</name>
<protein>
    <submittedName>
        <fullName evidence="2">Uncharacterized protein</fullName>
    </submittedName>
</protein>
<accession>A0A0C1C5H9</accession>
<evidence type="ECO:0000256" key="1">
    <source>
        <dbReference type="SAM" id="MobiDB-lite"/>
    </source>
</evidence>
<organism evidence="2 3">
    <name type="scientific">Parachlamydia acanthamoebae</name>
    <dbReference type="NCBI Taxonomy" id="83552"/>
    <lineage>
        <taxon>Bacteria</taxon>
        <taxon>Pseudomonadati</taxon>
        <taxon>Chlamydiota</taxon>
        <taxon>Chlamydiia</taxon>
        <taxon>Parachlamydiales</taxon>
        <taxon>Parachlamydiaceae</taxon>
        <taxon>Parachlamydia</taxon>
    </lineage>
</organism>
<evidence type="ECO:0000313" key="2">
    <source>
        <dbReference type="EMBL" id="KIA76470.1"/>
    </source>
</evidence>
<dbReference type="AlphaFoldDB" id="A0A0C1C5H9"/>
<dbReference type="RefSeq" id="WP_006341503.1">
    <property type="nucleotide sequence ID" value="NZ_BAWW01000066.1"/>
</dbReference>
<reference evidence="2 3" key="1">
    <citation type="journal article" date="2014" name="Mol. Biol. Evol.">
        <title>Massive expansion of Ubiquitination-related gene families within the Chlamydiae.</title>
        <authorList>
            <person name="Domman D."/>
            <person name="Collingro A."/>
            <person name="Lagkouvardos I."/>
            <person name="Gehre L."/>
            <person name="Weinmaier T."/>
            <person name="Rattei T."/>
            <person name="Subtil A."/>
            <person name="Horn M."/>
        </authorList>
    </citation>
    <scope>NUCLEOTIDE SEQUENCE [LARGE SCALE GENOMIC DNA]</scope>
    <source>
        <strain evidence="2 3">OEW1</strain>
    </source>
</reference>
<dbReference type="PATRIC" id="fig|83552.4.peg.2442"/>
<comment type="caution">
    <text evidence="2">The sequence shown here is derived from an EMBL/GenBank/DDBJ whole genome shotgun (WGS) entry which is preliminary data.</text>
</comment>
<proteinExistence type="predicted"/>
<dbReference type="EMBL" id="JSAM01000117">
    <property type="protein sequence ID" value="KIA76470.1"/>
    <property type="molecule type" value="Genomic_DNA"/>
</dbReference>
<feature type="region of interest" description="Disordered" evidence="1">
    <location>
        <begin position="1"/>
        <end position="29"/>
    </location>
</feature>
<sequence>MRINLNSFARIFNHPPQTPAVQKTKHKGRTWKTTNETIESALNFFHSSRGEKKAKRNPIASERVTIRMAQPNVSELKKPKK</sequence>